<evidence type="ECO:0000313" key="2">
    <source>
        <dbReference type="Proteomes" id="UP001164746"/>
    </source>
</evidence>
<dbReference type="EMBL" id="CP111014">
    <property type="protein sequence ID" value="WAQ99567.1"/>
    <property type="molecule type" value="Genomic_DNA"/>
</dbReference>
<sequence>MLFLFFELYIKFSENFSLKEQVEKQKRHIRKLEEKTVPRRFAPEKAFQHGKENITGPAPTGKSPLREENEATDFREITADMKAVDDVNICIIVWSYLVIREMFKNYLKTCRYDTKCMEKDLKLLTHDDNYAISYQIDNSYMSMYVKLTSYCFVFMQLFYLFCNAKSDLAVFMYQGLVIYL</sequence>
<dbReference type="Proteomes" id="UP001164746">
    <property type="component" value="Chromosome 3"/>
</dbReference>
<proteinExistence type="predicted"/>
<accession>A0ABY7DPF2</accession>
<keyword evidence="2" id="KW-1185">Reference proteome</keyword>
<evidence type="ECO:0000313" key="1">
    <source>
        <dbReference type="EMBL" id="WAQ99567.1"/>
    </source>
</evidence>
<organism evidence="1 2">
    <name type="scientific">Mya arenaria</name>
    <name type="common">Soft-shell clam</name>
    <dbReference type="NCBI Taxonomy" id="6604"/>
    <lineage>
        <taxon>Eukaryota</taxon>
        <taxon>Metazoa</taxon>
        <taxon>Spiralia</taxon>
        <taxon>Lophotrochozoa</taxon>
        <taxon>Mollusca</taxon>
        <taxon>Bivalvia</taxon>
        <taxon>Autobranchia</taxon>
        <taxon>Heteroconchia</taxon>
        <taxon>Euheterodonta</taxon>
        <taxon>Imparidentia</taxon>
        <taxon>Neoheterodontei</taxon>
        <taxon>Myida</taxon>
        <taxon>Myoidea</taxon>
        <taxon>Myidae</taxon>
        <taxon>Mya</taxon>
    </lineage>
</organism>
<gene>
    <name evidence="1" type="ORF">MAR_023940</name>
</gene>
<name>A0ABY7DPF2_MYAAR</name>
<reference evidence="1" key="1">
    <citation type="submission" date="2022-11" db="EMBL/GenBank/DDBJ databases">
        <title>Centuries of genome instability and evolution in soft-shell clam transmissible cancer (bioRxiv).</title>
        <authorList>
            <person name="Hart S.F.M."/>
            <person name="Yonemitsu M.A."/>
            <person name="Giersch R.M."/>
            <person name="Beal B.F."/>
            <person name="Arriagada G."/>
            <person name="Davis B.W."/>
            <person name="Ostrander E.A."/>
            <person name="Goff S.P."/>
            <person name="Metzger M.J."/>
        </authorList>
    </citation>
    <scope>NUCLEOTIDE SEQUENCE</scope>
    <source>
        <strain evidence="1">MELC-2E11</strain>
        <tissue evidence="1">Siphon/mantle</tissue>
    </source>
</reference>
<protein>
    <submittedName>
        <fullName evidence="1">Uncharacterized protein</fullName>
    </submittedName>
</protein>